<reference evidence="1 2" key="1">
    <citation type="submission" date="2019-09" db="EMBL/GenBank/DDBJ databases">
        <authorList>
            <person name="Cao W.R."/>
        </authorList>
    </citation>
    <scope>NUCLEOTIDE SEQUENCE [LARGE SCALE GENOMIC DNA]</scope>
    <source>
        <strain evidence="1 2">B1N29</strain>
    </source>
</reference>
<evidence type="ECO:0000313" key="2">
    <source>
        <dbReference type="Proteomes" id="UP000441333"/>
    </source>
</evidence>
<protein>
    <submittedName>
        <fullName evidence="1">Uncharacterized protein</fullName>
    </submittedName>
</protein>
<sequence>MNIGKTIAKLFNRKPKNPNEFVKSFIKQSKTQRVQLELIKDNEVILQVDSLKFTPSWFKLFNISNDKYQNGYVVFFVIDSEKLKTSDKYNRYKKSNLQLLELDEEIDDGTEIRTFAKFVKHTDDEITLGKIMKEILDVIIKTDENDPQALFVIREINVSG</sequence>
<organism evidence="1 2">
    <name type="scientific">Pseudotamlana haliotis</name>
    <dbReference type="NCBI Taxonomy" id="2614804"/>
    <lineage>
        <taxon>Bacteria</taxon>
        <taxon>Pseudomonadati</taxon>
        <taxon>Bacteroidota</taxon>
        <taxon>Flavobacteriia</taxon>
        <taxon>Flavobacteriales</taxon>
        <taxon>Flavobacteriaceae</taxon>
        <taxon>Pseudotamlana</taxon>
    </lineage>
</organism>
<name>A0A6N6MP90_9FLAO</name>
<dbReference type="EMBL" id="WAAT01000001">
    <property type="protein sequence ID" value="KAB1071864.1"/>
    <property type="molecule type" value="Genomic_DNA"/>
</dbReference>
<keyword evidence="2" id="KW-1185">Reference proteome</keyword>
<evidence type="ECO:0000313" key="1">
    <source>
        <dbReference type="EMBL" id="KAB1071864.1"/>
    </source>
</evidence>
<dbReference type="Proteomes" id="UP000441333">
    <property type="component" value="Unassembled WGS sequence"/>
</dbReference>
<accession>A0A6N6MP90</accession>
<proteinExistence type="predicted"/>
<dbReference type="AlphaFoldDB" id="A0A6N6MP90"/>
<gene>
    <name evidence="1" type="ORF">F6U93_00005</name>
</gene>
<comment type="caution">
    <text evidence="1">The sequence shown here is derived from an EMBL/GenBank/DDBJ whole genome shotgun (WGS) entry which is preliminary data.</text>
</comment>
<dbReference type="RefSeq" id="WP_150935597.1">
    <property type="nucleotide sequence ID" value="NZ_WAAT01000001.1"/>
</dbReference>